<reference evidence="1 2" key="1">
    <citation type="submission" date="2021-06" db="EMBL/GenBank/DDBJ databases">
        <title>Caerostris extrusa draft genome.</title>
        <authorList>
            <person name="Kono N."/>
            <person name="Arakawa K."/>
        </authorList>
    </citation>
    <scope>NUCLEOTIDE SEQUENCE [LARGE SCALE GENOMIC DNA]</scope>
</reference>
<proteinExistence type="predicted"/>
<dbReference type="Proteomes" id="UP001054945">
    <property type="component" value="Unassembled WGS sequence"/>
</dbReference>
<name>A0AAV4SPW1_CAEEX</name>
<dbReference type="AlphaFoldDB" id="A0AAV4SPW1"/>
<comment type="caution">
    <text evidence="1">The sequence shown here is derived from an EMBL/GenBank/DDBJ whole genome shotgun (WGS) entry which is preliminary data.</text>
</comment>
<evidence type="ECO:0000313" key="1">
    <source>
        <dbReference type="EMBL" id="GIY33648.1"/>
    </source>
</evidence>
<protein>
    <submittedName>
        <fullName evidence="1">Uncharacterized protein</fullName>
    </submittedName>
</protein>
<evidence type="ECO:0000313" key="2">
    <source>
        <dbReference type="Proteomes" id="UP001054945"/>
    </source>
</evidence>
<organism evidence="1 2">
    <name type="scientific">Caerostris extrusa</name>
    <name type="common">Bark spider</name>
    <name type="synonym">Caerostris bankana</name>
    <dbReference type="NCBI Taxonomy" id="172846"/>
    <lineage>
        <taxon>Eukaryota</taxon>
        <taxon>Metazoa</taxon>
        <taxon>Ecdysozoa</taxon>
        <taxon>Arthropoda</taxon>
        <taxon>Chelicerata</taxon>
        <taxon>Arachnida</taxon>
        <taxon>Araneae</taxon>
        <taxon>Araneomorphae</taxon>
        <taxon>Entelegynae</taxon>
        <taxon>Araneoidea</taxon>
        <taxon>Araneidae</taxon>
        <taxon>Caerostris</taxon>
    </lineage>
</organism>
<keyword evidence="2" id="KW-1185">Reference proteome</keyword>
<sequence length="271" mass="30810">MKNDSIPSRRKRTVQLGTQFQSTKNMISGNIKKTFRMPSYLKKMAAMCLYAVKNTSLNDCLPGIYEYIVMLLNGAISNPPRVGEITTEGERCLGDAFNACSLRVRLLIMKTLLDYKGILINIPLVLQPDHIRSKKKYNIVECFASLNETEVEICEPGFYRVLSELIEGSIKIPDTFFYNKRKCLEKAFKQCSIHSRLIIMDLVSLATDNAIDIPLHSQQEVMNPISVEERIVIRRCLSQLCPGIVEKCLPGLMHILMEVYHNNIPNLTIIP</sequence>
<dbReference type="EMBL" id="BPLR01009667">
    <property type="protein sequence ID" value="GIY33648.1"/>
    <property type="molecule type" value="Genomic_DNA"/>
</dbReference>
<accession>A0AAV4SPW1</accession>
<gene>
    <name evidence="1" type="primary">AVEN_138647_1</name>
    <name evidence="1" type="ORF">CEXT_236101</name>
</gene>